<dbReference type="EMBL" id="JAOPJF010000069">
    <property type="protein sequence ID" value="KAK1141096.1"/>
    <property type="molecule type" value="Genomic_DNA"/>
</dbReference>
<gene>
    <name evidence="1" type="ORF">N8T08_009371</name>
</gene>
<accession>A0ACC3AUQ0</accession>
<name>A0ACC3AUQ0_9EURO</name>
<keyword evidence="2" id="KW-1185">Reference proteome</keyword>
<comment type="caution">
    <text evidence="1">The sequence shown here is derived from an EMBL/GenBank/DDBJ whole genome shotgun (WGS) entry which is preliminary data.</text>
</comment>
<evidence type="ECO:0000313" key="1">
    <source>
        <dbReference type="EMBL" id="KAK1141096.1"/>
    </source>
</evidence>
<dbReference type="Proteomes" id="UP001177260">
    <property type="component" value="Unassembled WGS sequence"/>
</dbReference>
<reference evidence="1 2" key="1">
    <citation type="journal article" date="2023" name="ACS Omega">
        <title>Identification of the Neoaspergillic Acid Biosynthesis Gene Cluster by Establishing an In Vitro CRISPR-Ribonucleoprotein Genetic System in Aspergillus melleus.</title>
        <authorList>
            <person name="Yuan B."/>
            <person name="Grau M.F."/>
            <person name="Murata R.M."/>
            <person name="Torok T."/>
            <person name="Venkateswaran K."/>
            <person name="Stajich J.E."/>
            <person name="Wang C.C.C."/>
        </authorList>
    </citation>
    <scope>NUCLEOTIDE SEQUENCE [LARGE SCALE GENOMIC DNA]</scope>
    <source>
        <strain evidence="1 2">IMV 1140</strain>
    </source>
</reference>
<evidence type="ECO:0000313" key="2">
    <source>
        <dbReference type="Proteomes" id="UP001177260"/>
    </source>
</evidence>
<proteinExistence type="predicted"/>
<organism evidence="1 2">
    <name type="scientific">Aspergillus melleus</name>
    <dbReference type="NCBI Taxonomy" id="138277"/>
    <lineage>
        <taxon>Eukaryota</taxon>
        <taxon>Fungi</taxon>
        <taxon>Dikarya</taxon>
        <taxon>Ascomycota</taxon>
        <taxon>Pezizomycotina</taxon>
        <taxon>Eurotiomycetes</taxon>
        <taxon>Eurotiomycetidae</taxon>
        <taxon>Eurotiales</taxon>
        <taxon>Aspergillaceae</taxon>
        <taxon>Aspergillus</taxon>
        <taxon>Aspergillus subgen. Circumdati</taxon>
    </lineage>
</organism>
<sequence>MDLDIPHLAKLHFITEHTARHARLQEGQEPDKVQRDWYIQRAQQLALSDLQPRSDFDYEGILTLVYKKCYADMEQGEAAGLFSIGQDNFRDHLRELSAADWAAFHKFTFVGDEEDEYDTEVEDAMPDVEEEPLDYDPRGEEDPQIALFEKAVDAGMATLKRLRDELKRSRVNMDDTDWISEIDRVESYSKPGQVMIGVVGSTGVGKSSLINALVDEERILATDCMRASTAVATEIVYNNGGSRYKAEIQFVNRGEWEKELQALVWDLDEDNTGEIREDIANDSEAGAALAKIKAVYPWIEARYIMDTPVQTFLDHPSVSSLLGSEKFVEENKPQAFYRKVKTYLDSEGKGRGRHKKSQPYNSVSVWPLVRVVRIFVPAPALSTGAVLVDLPGLFDSNPARVTVAEQYMKRCSAHWVVAPINRAASDKVAKDLLGKNFKMHMQMKNAFSSITFICTKTDDISISETQDSLKLDLPVPEQREAKHAQLKAELKELHDKREQIMDHVANVDEEIEETEAQIDSDLKSQRKKLVAQRRPLGQEIKSKEIEIGEFEIASRNMKLDVYRECIQARNDYSEGEIKRDFARGIRDLEEPDETTDQGTKHRMIHDYQKLERDLPVFCVSARAYQKLRGRMRKEATLEGFTDFEETGVLRLRPEEQWKEFLTKVKQAFYQDVVHKLKTFAYFIKWEFRDLAQVLQKGLTDFHWAAIRSAKHKLPTDHRNMLSEALRDHSQTLEVELETIEDNFKAAQREINYVFPATIREELASTYKACAMEKGKGTFNRMKYTMAQKVADSANHIVHECAERVRKTLDELERDTARNLQDIMTMMMNSMKNDYYIALIEPQIRQFTAEQIEVRRRLDGIVRKMISDLQLGQLLNQK</sequence>
<protein>
    <submittedName>
        <fullName evidence="1">Uncharacterized protein</fullName>
    </submittedName>
</protein>